<sequence>MPYNSTAASVIIARFPHRITFGCPRPRGNENGMFDDKIGDLGVTFDDVLLQPRYSEVVPSEVDVSSQMTQRIRLQIPLISSPMDTVTESEMAIALAKEGGLGIVHKNLSVRRQTEEVLKVKRSANGIIVNPVTLNPAQKVSAAAELMDRANVSGIPIVEDDRTLAGILTRRDLRFLEDPEMPISQVMTRENLVTAVGNVTLAQAEKILTEKRVEKLLLIDEERKLTGLITIRDIDMMKRYPRACKDPQGRLRVGAAIGVGDYERAESLIGKGVDVLVVDSAHGHSRNVIETVREIKQNKSWDIDVVAGNVATAEGAADLIAAGADAVKVGIGPGSICTTRVISGIGVPQVTAILSAVKVAQEKNIPVIADGGIRFSGDITKAIAAGASTVMIGSLFAGLAESPGKMILYQGRTFKAYRGMGSMGAMVKGSSDRYRQKGTEAGKLVPEGVEGRVPFKGPLSDYAYQLVGGLRAGMGYVGTRTIEELRRDAKFIRVSAATVRENHPHDIAITQEAPNYSPDVHSGDAG</sequence>
<dbReference type="GO" id="GO:0006177">
    <property type="term" value="P:GMP biosynthetic process"/>
    <property type="evidence" value="ECO:0007669"/>
    <property type="project" value="UniProtKB-UniRule"/>
</dbReference>
<dbReference type="Pfam" id="PF00571">
    <property type="entry name" value="CBS"/>
    <property type="match status" value="2"/>
</dbReference>
<feature type="active site" description="Thioimidate intermediate" evidence="13 14">
    <location>
        <position position="337"/>
    </location>
</feature>
<dbReference type="PROSITE" id="PS00487">
    <property type="entry name" value="IMP_DH_GMP_RED"/>
    <property type="match status" value="1"/>
</dbReference>
<dbReference type="GO" id="GO:0046872">
    <property type="term" value="F:metal ion binding"/>
    <property type="evidence" value="ECO:0007669"/>
    <property type="project" value="UniProtKB-UniRule"/>
</dbReference>
<accession>L7C9B3</accession>
<evidence type="ECO:0000256" key="6">
    <source>
        <dbReference type="ARBA" id="ARBA00022749"/>
    </source>
</evidence>
<evidence type="ECO:0000256" key="4">
    <source>
        <dbReference type="ARBA" id="ARBA00022723"/>
    </source>
</evidence>
<dbReference type="CDD" id="cd00381">
    <property type="entry name" value="IMPDH"/>
    <property type="match status" value="1"/>
</dbReference>
<dbReference type="InterPro" id="IPR015875">
    <property type="entry name" value="IMP_DH/GMP_Rdtase_CS"/>
</dbReference>
<evidence type="ECO:0000256" key="21">
    <source>
        <dbReference type="SAM" id="MobiDB-lite"/>
    </source>
</evidence>
<evidence type="ECO:0000256" key="5">
    <source>
        <dbReference type="ARBA" id="ARBA00022737"/>
    </source>
</evidence>
<evidence type="ECO:0000256" key="14">
    <source>
        <dbReference type="PIRSR" id="PIRSR000130-1"/>
    </source>
</evidence>
<evidence type="ECO:0000256" key="1">
    <source>
        <dbReference type="ARBA" id="ARBA00001958"/>
    </source>
</evidence>
<keyword evidence="6 13" id="KW-0332">GMP biosynthesis</keyword>
<dbReference type="PIRSF" id="PIRSF000130">
    <property type="entry name" value="IMPDH"/>
    <property type="match status" value="1"/>
</dbReference>
<comment type="caution">
    <text evidence="23">The sequence shown here is derived from an EMBL/GenBank/DDBJ whole genome shotgun (WGS) entry which is preliminary data.</text>
</comment>
<feature type="binding site" evidence="13">
    <location>
        <position position="279"/>
    </location>
    <ligand>
        <name>NAD(+)</name>
        <dbReference type="ChEBI" id="CHEBI:57540"/>
    </ligand>
</feature>
<evidence type="ECO:0000256" key="16">
    <source>
        <dbReference type="PIRSR" id="PIRSR000130-3"/>
    </source>
</evidence>
<comment type="function">
    <text evidence="13">Catalyzes the conversion of inosine 5'-phosphate (IMP) to xanthosine 5'-phosphate (XMP), the first committed and rate-limiting step in the de novo synthesis of guanine nucleotides, and therefore plays an important role in the regulation of cell growth.</text>
</comment>
<dbReference type="NCBIfam" id="TIGR01302">
    <property type="entry name" value="IMP_dehydrog"/>
    <property type="match status" value="1"/>
</dbReference>
<comment type="caution">
    <text evidence="13">Lacks conserved residue(s) required for the propagation of feature annotation.</text>
</comment>
<evidence type="ECO:0000256" key="13">
    <source>
        <dbReference type="HAMAP-Rule" id="MF_01964"/>
    </source>
</evidence>
<keyword evidence="5" id="KW-0677">Repeat</keyword>
<evidence type="ECO:0000256" key="9">
    <source>
        <dbReference type="ARBA" id="ARBA00023002"/>
    </source>
</evidence>
<dbReference type="EMBL" id="AMWG01000148">
    <property type="protein sequence ID" value="ELP30628.1"/>
    <property type="molecule type" value="Genomic_DNA"/>
</dbReference>
<dbReference type="GO" id="GO:0006183">
    <property type="term" value="P:GTP biosynthetic process"/>
    <property type="evidence" value="ECO:0007669"/>
    <property type="project" value="TreeGrafter"/>
</dbReference>
<evidence type="ECO:0000256" key="18">
    <source>
        <dbReference type="PROSITE-ProRule" id="PRU00703"/>
    </source>
</evidence>
<feature type="binding site" description="in other chain" evidence="13 17">
    <location>
        <position position="337"/>
    </location>
    <ligand>
        <name>K(+)</name>
        <dbReference type="ChEBI" id="CHEBI:29103"/>
        <note>ligand shared between two tetrameric partners</note>
    </ligand>
</feature>
<evidence type="ECO:0000256" key="10">
    <source>
        <dbReference type="ARBA" id="ARBA00023027"/>
    </source>
</evidence>
<dbReference type="UniPathway" id="UPA00601">
    <property type="reaction ID" value="UER00295"/>
</dbReference>
<dbReference type="PANTHER" id="PTHR11911">
    <property type="entry name" value="INOSINE-5-MONOPHOSPHATE DEHYDROGENASE RELATED"/>
    <property type="match status" value="1"/>
</dbReference>
<comment type="pathway">
    <text evidence="13 20">Purine metabolism; XMP biosynthesis via de novo pathway; XMP from IMP: step 1/1.</text>
</comment>
<keyword evidence="11 18" id="KW-0129">CBS domain</keyword>
<keyword evidence="9 13" id="KW-0560">Oxidoreductase</keyword>
<evidence type="ECO:0000259" key="22">
    <source>
        <dbReference type="PROSITE" id="PS51371"/>
    </source>
</evidence>
<comment type="similarity">
    <text evidence="2 13 19">Belongs to the IMPDH/GMPR family.</text>
</comment>
<feature type="domain" description="CBS" evidence="22">
    <location>
        <begin position="127"/>
        <end position="183"/>
    </location>
</feature>
<evidence type="ECO:0000256" key="17">
    <source>
        <dbReference type="PIRSR" id="PIRSR000130-4"/>
    </source>
</evidence>
<evidence type="ECO:0000256" key="12">
    <source>
        <dbReference type="ARBA" id="ARBA00048028"/>
    </source>
</evidence>
<dbReference type="GO" id="GO:0003938">
    <property type="term" value="F:IMP dehydrogenase activity"/>
    <property type="evidence" value="ECO:0007669"/>
    <property type="project" value="UniProtKB-UniRule"/>
</dbReference>
<dbReference type="FunFam" id="3.20.20.70:FF:000003">
    <property type="entry name" value="GMP reductase"/>
    <property type="match status" value="1"/>
</dbReference>
<dbReference type="Gene3D" id="3.20.20.70">
    <property type="entry name" value="Aldolase class I"/>
    <property type="match status" value="1"/>
</dbReference>
<evidence type="ECO:0000256" key="20">
    <source>
        <dbReference type="RuleBase" id="RU003928"/>
    </source>
</evidence>
<feature type="binding site" evidence="13">
    <location>
        <position position="503"/>
    </location>
    <ligand>
        <name>K(+)</name>
        <dbReference type="ChEBI" id="CHEBI:29103"/>
        <note>ligand shared between two tetrameric partners</note>
    </ligand>
</feature>
<keyword evidence="7 13" id="KW-0658">Purine biosynthesis</keyword>
<feature type="binding site" evidence="13">
    <location>
        <position position="501"/>
    </location>
    <ligand>
        <name>K(+)</name>
        <dbReference type="ChEBI" id="CHEBI:29103"/>
        <note>ligand shared between two tetrameric partners</note>
    </ligand>
</feature>
<dbReference type="PROSITE" id="PS51371">
    <property type="entry name" value="CBS"/>
    <property type="match status" value="2"/>
</dbReference>
<proteinExistence type="inferred from homology"/>
<feature type="binding site" evidence="13 15">
    <location>
        <begin position="370"/>
        <end position="372"/>
    </location>
    <ligand>
        <name>IMP</name>
        <dbReference type="ChEBI" id="CHEBI:58053"/>
    </ligand>
</feature>
<dbReference type="EC" id="1.1.1.205" evidence="13 20"/>
<evidence type="ECO:0000256" key="15">
    <source>
        <dbReference type="PIRSR" id="PIRSR000130-2"/>
    </source>
</evidence>
<dbReference type="InterPro" id="IPR046342">
    <property type="entry name" value="CBS_dom_sf"/>
</dbReference>
<keyword evidence="10 13" id="KW-0520">NAD</keyword>
<feature type="binding site" description="in other chain" evidence="13 17">
    <location>
        <position position="332"/>
    </location>
    <ligand>
        <name>K(+)</name>
        <dbReference type="ChEBI" id="CHEBI:29103"/>
        <note>ligand shared between two tetrameric partners</note>
    </ligand>
</feature>
<dbReference type="AlphaFoldDB" id="L7C9B3"/>
<dbReference type="InterPro" id="IPR005990">
    <property type="entry name" value="IMP_DH"/>
</dbReference>
<feature type="binding site" evidence="13 16">
    <location>
        <begin position="330"/>
        <end position="332"/>
    </location>
    <ligand>
        <name>NAD(+)</name>
        <dbReference type="ChEBI" id="CHEBI:57540"/>
    </ligand>
</feature>
<name>L7C9B3_RHOBT</name>
<dbReference type="CDD" id="cd04601">
    <property type="entry name" value="CBS_pair_IMPDH"/>
    <property type="match status" value="1"/>
</dbReference>
<comment type="catalytic activity">
    <reaction evidence="12 13 20">
        <text>IMP + NAD(+) + H2O = XMP + NADH + H(+)</text>
        <dbReference type="Rhea" id="RHEA:11708"/>
        <dbReference type="ChEBI" id="CHEBI:15377"/>
        <dbReference type="ChEBI" id="CHEBI:15378"/>
        <dbReference type="ChEBI" id="CHEBI:57464"/>
        <dbReference type="ChEBI" id="CHEBI:57540"/>
        <dbReference type="ChEBI" id="CHEBI:57945"/>
        <dbReference type="ChEBI" id="CHEBI:58053"/>
        <dbReference type="EC" id="1.1.1.205"/>
    </reaction>
</comment>
<dbReference type="PANTHER" id="PTHR11911:SF111">
    <property type="entry name" value="INOSINE-5'-MONOPHOSPHATE DEHYDROGENASE"/>
    <property type="match status" value="1"/>
</dbReference>
<gene>
    <name evidence="13" type="primary">guaB</name>
    <name evidence="23" type="ORF">RBSWK_05444</name>
</gene>
<organism evidence="23 24">
    <name type="scientific">Rhodopirellula baltica SWK14</name>
    <dbReference type="NCBI Taxonomy" id="993516"/>
    <lineage>
        <taxon>Bacteria</taxon>
        <taxon>Pseudomonadati</taxon>
        <taxon>Planctomycetota</taxon>
        <taxon>Planctomycetia</taxon>
        <taxon>Pirellulales</taxon>
        <taxon>Pirellulaceae</taxon>
        <taxon>Rhodopirellula</taxon>
    </lineage>
</organism>
<feature type="binding site" evidence="16">
    <location>
        <begin position="279"/>
        <end position="281"/>
    </location>
    <ligand>
        <name>NAD(+)</name>
        <dbReference type="ChEBI" id="CHEBI:57540"/>
    </ligand>
</feature>
<dbReference type="SMART" id="SM01240">
    <property type="entry name" value="IMPDH"/>
    <property type="match status" value="1"/>
</dbReference>
<feature type="region of interest" description="Disordered" evidence="21">
    <location>
        <begin position="504"/>
        <end position="526"/>
    </location>
</feature>
<evidence type="ECO:0000256" key="3">
    <source>
        <dbReference type="ARBA" id="ARBA00011881"/>
    </source>
</evidence>
<evidence type="ECO:0000313" key="24">
    <source>
        <dbReference type="Proteomes" id="UP000010959"/>
    </source>
</evidence>
<comment type="activity regulation">
    <text evidence="13">Mycophenolic acid (MPA) is a non-competitive inhibitor that prevents formation of the closed enzyme conformation by binding to the same site as the amobile flap. In contrast, mizoribine monophosphate (MZP) is a competitive inhibitor that induces the closed conformation. MPA is a potent inhibitor of mammalian IMPDHs but a poor inhibitor of the bacterial enzymes. MZP is a more potent inhibitor of bacterial IMPDH.</text>
</comment>
<evidence type="ECO:0000256" key="11">
    <source>
        <dbReference type="ARBA" id="ARBA00023122"/>
    </source>
</evidence>
<protein>
    <recommendedName>
        <fullName evidence="13 20">Inosine-5'-monophosphate dehydrogenase</fullName>
        <shortName evidence="13">IMP dehydrogenase</shortName>
        <shortName evidence="13">IMPD</shortName>
        <shortName evidence="13">IMPDH</shortName>
        <ecNumber evidence="13 20">1.1.1.205</ecNumber>
    </recommendedName>
</protein>
<dbReference type="PATRIC" id="fig|993516.3.peg.5820"/>
<feature type="binding site" evidence="13 15">
    <location>
        <position position="335"/>
    </location>
    <ligand>
        <name>IMP</name>
        <dbReference type="ChEBI" id="CHEBI:58053"/>
    </ligand>
</feature>
<feature type="binding site" description="in other chain" evidence="13 17">
    <location>
        <position position="334"/>
    </location>
    <ligand>
        <name>K(+)</name>
        <dbReference type="ChEBI" id="CHEBI:29103"/>
        <note>ligand shared between two tetrameric partners</note>
    </ligand>
</feature>
<evidence type="ECO:0000256" key="8">
    <source>
        <dbReference type="ARBA" id="ARBA00022958"/>
    </source>
</evidence>
<feature type="binding site" evidence="13 15">
    <location>
        <position position="447"/>
    </location>
    <ligand>
        <name>IMP</name>
        <dbReference type="ChEBI" id="CHEBI:58053"/>
    </ligand>
</feature>
<comment type="subunit">
    <text evidence="3 13">Homotetramer.</text>
</comment>
<dbReference type="Pfam" id="PF00478">
    <property type="entry name" value="IMPDH"/>
    <property type="match status" value="1"/>
</dbReference>
<dbReference type="InterPro" id="IPR013785">
    <property type="entry name" value="Aldolase_TIM"/>
</dbReference>
<comment type="cofactor">
    <cofactor evidence="1 13">
        <name>K(+)</name>
        <dbReference type="ChEBI" id="CHEBI:29103"/>
    </cofactor>
</comment>
<evidence type="ECO:0000256" key="2">
    <source>
        <dbReference type="ARBA" id="ARBA00005502"/>
    </source>
</evidence>
<dbReference type="Proteomes" id="UP000010959">
    <property type="component" value="Unassembled WGS sequence"/>
</dbReference>
<evidence type="ECO:0000313" key="23">
    <source>
        <dbReference type="EMBL" id="ELP30628.1"/>
    </source>
</evidence>
<dbReference type="InterPro" id="IPR001093">
    <property type="entry name" value="IMP_DH_GMPRt"/>
</dbReference>
<dbReference type="SMART" id="SM00116">
    <property type="entry name" value="CBS"/>
    <property type="match status" value="2"/>
</dbReference>
<evidence type="ECO:0000256" key="19">
    <source>
        <dbReference type="RuleBase" id="RU003927"/>
    </source>
</evidence>
<dbReference type="HAMAP" id="MF_01964">
    <property type="entry name" value="IMPDH"/>
    <property type="match status" value="1"/>
</dbReference>
<keyword evidence="8 13" id="KW-0630">Potassium</keyword>
<reference evidence="23 24" key="1">
    <citation type="journal article" date="2013" name="Mar. Genomics">
        <title>Expression of sulfatases in Rhodopirellula baltica and the diversity of sulfatases in the genus Rhodopirellula.</title>
        <authorList>
            <person name="Wegner C.E."/>
            <person name="Richter-Heitmann T."/>
            <person name="Klindworth A."/>
            <person name="Klockow C."/>
            <person name="Richter M."/>
            <person name="Achstetter T."/>
            <person name="Glockner F.O."/>
            <person name="Harder J."/>
        </authorList>
    </citation>
    <scope>NUCLEOTIDE SEQUENCE [LARGE SCALE GENOMIC DNA]</scope>
    <source>
        <strain evidence="23 24">SWK14</strain>
    </source>
</reference>
<feature type="binding site" evidence="13 15">
    <location>
        <begin position="393"/>
        <end position="394"/>
    </location>
    <ligand>
        <name>IMP</name>
        <dbReference type="ChEBI" id="CHEBI:58053"/>
    </ligand>
</feature>
<dbReference type="GO" id="GO:0000166">
    <property type="term" value="F:nucleotide binding"/>
    <property type="evidence" value="ECO:0007669"/>
    <property type="project" value="UniProtKB-UniRule"/>
</dbReference>
<keyword evidence="4 13" id="KW-0479">Metal-binding</keyword>
<feature type="domain" description="CBS" evidence="22">
    <location>
        <begin position="187"/>
        <end position="244"/>
    </location>
</feature>
<dbReference type="SUPFAM" id="SSF54631">
    <property type="entry name" value="CBS-domain pair"/>
    <property type="match status" value="1"/>
</dbReference>
<feature type="active site" description="Proton acceptor" evidence="13 14">
    <location>
        <position position="433"/>
    </location>
</feature>
<feature type="binding site" evidence="13 15">
    <location>
        <begin position="417"/>
        <end position="421"/>
    </location>
    <ligand>
        <name>IMP</name>
        <dbReference type="ChEBI" id="CHEBI:58053"/>
    </ligand>
</feature>
<dbReference type="InterPro" id="IPR000644">
    <property type="entry name" value="CBS_dom"/>
</dbReference>
<evidence type="ECO:0000256" key="7">
    <source>
        <dbReference type="ARBA" id="ARBA00022755"/>
    </source>
</evidence>
<dbReference type="SUPFAM" id="SSF51412">
    <property type="entry name" value="Inosine monophosphate dehydrogenase (IMPDH)"/>
    <property type="match status" value="1"/>
</dbReference>